<dbReference type="InterPro" id="IPR007612">
    <property type="entry name" value="LOR"/>
</dbReference>
<gene>
    <name evidence="3" type="primary">LOC108511119</name>
</gene>
<dbReference type="AlphaFoldDB" id="A0A8B9A380"/>
<dbReference type="SUPFAM" id="SSF54518">
    <property type="entry name" value="Tubby C-terminal domain-like"/>
    <property type="match status" value="1"/>
</dbReference>
<dbReference type="OrthoDB" id="97518at2759"/>
<evidence type="ECO:0000313" key="3">
    <source>
        <dbReference type="RefSeq" id="XP_038981081.1"/>
    </source>
</evidence>
<comment type="similarity">
    <text evidence="1">Belongs to the LOR family.</text>
</comment>
<proteinExistence type="inferred from homology"/>
<dbReference type="GeneID" id="108511119"/>
<evidence type="ECO:0000256" key="1">
    <source>
        <dbReference type="ARBA" id="ARBA00005437"/>
    </source>
</evidence>
<dbReference type="Proteomes" id="UP000228380">
    <property type="component" value="Chromosome 3"/>
</dbReference>
<dbReference type="InterPro" id="IPR038595">
    <property type="entry name" value="LOR_sf"/>
</dbReference>
<keyword evidence="2" id="KW-1185">Reference proteome</keyword>
<dbReference type="Gene3D" id="2.40.160.200">
    <property type="entry name" value="LURP1-related"/>
    <property type="match status" value="1"/>
</dbReference>
<evidence type="ECO:0000313" key="2">
    <source>
        <dbReference type="Proteomes" id="UP000228380"/>
    </source>
</evidence>
<dbReference type="PANTHER" id="PTHR31087:SF160">
    <property type="entry name" value="PROTEIN LURP-ONE-RELATED 1-RELATED"/>
    <property type="match status" value="1"/>
</dbReference>
<reference evidence="2" key="1">
    <citation type="journal article" date="2019" name="Nat. Commun.">
        <title>Genome-wide association mapping of date palm fruit traits.</title>
        <authorList>
            <person name="Hazzouri K.M."/>
            <person name="Gros-Balthazard M."/>
            <person name="Flowers J.M."/>
            <person name="Copetti D."/>
            <person name="Lemansour A."/>
            <person name="Lebrun M."/>
            <person name="Masmoudi K."/>
            <person name="Ferrand S."/>
            <person name="Dhar M.I."/>
            <person name="Fresquez Z.A."/>
            <person name="Rosas U."/>
            <person name="Zhang J."/>
            <person name="Talag J."/>
            <person name="Lee S."/>
            <person name="Kudrna D."/>
            <person name="Powell R.F."/>
            <person name="Leitch I.J."/>
            <person name="Krueger R.R."/>
            <person name="Wing R.A."/>
            <person name="Amiri K.M.A."/>
            <person name="Purugganan M.D."/>
        </authorList>
    </citation>
    <scope>NUCLEOTIDE SEQUENCE [LARGE SCALE GENOMIC DNA]</scope>
    <source>
        <strain evidence="2">cv. Khalas</strain>
    </source>
</reference>
<sequence length="178" mass="19641">MDASSGSTSPLAVIGPQFCASHPVQLIFKKKIRGVKRRSFTATDASAGNVIYETKSPWSNLRKRSTLFDVASGNPLVSIQKKVLNAHGQWQVFIGGSFDPKDLLFTVEKTKIVQFKSKLNIFLASNTGKDVCDFTIEGTFLTRSCKVYKGDSSMVIAQMAANFCMVGNADEQEKQYQR</sequence>
<reference evidence="3" key="2">
    <citation type="submission" date="2025-08" db="UniProtKB">
        <authorList>
            <consortium name="RefSeq"/>
        </authorList>
    </citation>
    <scope>IDENTIFICATION</scope>
    <source>
        <tissue evidence="3">Young leaves</tissue>
    </source>
</reference>
<dbReference type="Pfam" id="PF04525">
    <property type="entry name" value="LOR"/>
    <property type="match status" value="1"/>
</dbReference>
<accession>A0A8B9A380</accession>
<dbReference type="RefSeq" id="XP_038981081.1">
    <property type="nucleotide sequence ID" value="XM_039125153.1"/>
</dbReference>
<dbReference type="PANTHER" id="PTHR31087">
    <property type="match status" value="1"/>
</dbReference>
<name>A0A8B9A380_PHODC</name>
<organism evidence="2 3">
    <name type="scientific">Phoenix dactylifera</name>
    <name type="common">Date palm</name>
    <dbReference type="NCBI Taxonomy" id="42345"/>
    <lineage>
        <taxon>Eukaryota</taxon>
        <taxon>Viridiplantae</taxon>
        <taxon>Streptophyta</taxon>
        <taxon>Embryophyta</taxon>
        <taxon>Tracheophyta</taxon>
        <taxon>Spermatophyta</taxon>
        <taxon>Magnoliopsida</taxon>
        <taxon>Liliopsida</taxon>
        <taxon>Arecaceae</taxon>
        <taxon>Coryphoideae</taxon>
        <taxon>Phoeniceae</taxon>
        <taxon>Phoenix</taxon>
    </lineage>
</organism>
<dbReference type="KEGG" id="pda:108511119"/>
<dbReference type="InterPro" id="IPR025659">
    <property type="entry name" value="Tubby-like_C"/>
</dbReference>
<protein>
    <submittedName>
        <fullName evidence="3">Protein LURP-one-related 15-like</fullName>
    </submittedName>
</protein>